<sequence>MRPDSAWPSVLCPFLLGSCAGYPTPEKQCPEDWRRTREGFLRRGSGVAETLVPSAGRGLRGLRRVTSLRGAALRRRPRHPPFRSGGSPLPLRKLSESDLDAWLELLNSLVLIWMRLGQNSLTGTLAHCLSLLFGSPPSRL</sequence>
<keyword evidence="1" id="KW-0732">Signal</keyword>
<feature type="signal peptide" evidence="1">
    <location>
        <begin position="1"/>
        <end position="21"/>
    </location>
</feature>
<dbReference type="AlphaFoldDB" id="A0AAQ3V0Q2"/>
<evidence type="ECO:0000313" key="3">
    <source>
        <dbReference type="Proteomes" id="UP001341281"/>
    </source>
</evidence>
<dbReference type="PROSITE" id="PS51257">
    <property type="entry name" value="PROKAR_LIPOPROTEIN"/>
    <property type="match status" value="1"/>
</dbReference>
<accession>A0AAQ3V0Q2</accession>
<dbReference type="Proteomes" id="UP001341281">
    <property type="component" value="Chromosome 10"/>
</dbReference>
<proteinExistence type="predicted"/>
<gene>
    <name evidence="2" type="ORF">U9M48_044138</name>
</gene>
<feature type="chain" id="PRO_5042876314" evidence="1">
    <location>
        <begin position="22"/>
        <end position="140"/>
    </location>
</feature>
<reference evidence="2 3" key="1">
    <citation type="submission" date="2024-02" db="EMBL/GenBank/DDBJ databases">
        <title>High-quality chromosome-scale genome assembly of Pensacola bahiagrass (Paspalum notatum Flugge var. saurae).</title>
        <authorList>
            <person name="Vega J.M."/>
            <person name="Podio M."/>
            <person name="Orjuela J."/>
            <person name="Siena L.A."/>
            <person name="Pessino S.C."/>
            <person name="Combes M.C."/>
            <person name="Mariac C."/>
            <person name="Albertini E."/>
            <person name="Pupilli F."/>
            <person name="Ortiz J.P.A."/>
            <person name="Leblanc O."/>
        </authorList>
    </citation>
    <scope>NUCLEOTIDE SEQUENCE [LARGE SCALE GENOMIC DNA]</scope>
    <source>
        <strain evidence="2">R1</strain>
        <tissue evidence="2">Leaf</tissue>
    </source>
</reference>
<protein>
    <submittedName>
        <fullName evidence="2">Uncharacterized protein</fullName>
    </submittedName>
</protein>
<organism evidence="2 3">
    <name type="scientific">Paspalum notatum var. saurae</name>
    <dbReference type="NCBI Taxonomy" id="547442"/>
    <lineage>
        <taxon>Eukaryota</taxon>
        <taxon>Viridiplantae</taxon>
        <taxon>Streptophyta</taxon>
        <taxon>Embryophyta</taxon>
        <taxon>Tracheophyta</taxon>
        <taxon>Spermatophyta</taxon>
        <taxon>Magnoliopsida</taxon>
        <taxon>Liliopsida</taxon>
        <taxon>Poales</taxon>
        <taxon>Poaceae</taxon>
        <taxon>PACMAD clade</taxon>
        <taxon>Panicoideae</taxon>
        <taxon>Andropogonodae</taxon>
        <taxon>Paspaleae</taxon>
        <taxon>Paspalinae</taxon>
        <taxon>Paspalum</taxon>
    </lineage>
</organism>
<keyword evidence="3" id="KW-1185">Reference proteome</keyword>
<name>A0AAQ3V0Q2_PASNO</name>
<evidence type="ECO:0000256" key="1">
    <source>
        <dbReference type="SAM" id="SignalP"/>
    </source>
</evidence>
<dbReference type="EMBL" id="CP144754">
    <property type="protein sequence ID" value="WVZ98739.1"/>
    <property type="molecule type" value="Genomic_DNA"/>
</dbReference>
<evidence type="ECO:0000313" key="2">
    <source>
        <dbReference type="EMBL" id="WVZ98739.1"/>
    </source>
</evidence>